<evidence type="ECO:0000256" key="2">
    <source>
        <dbReference type="SAM" id="MobiDB-lite"/>
    </source>
</evidence>
<keyword evidence="5" id="KW-1185">Reference proteome</keyword>
<feature type="compositionally biased region" description="Acidic residues" evidence="2">
    <location>
        <begin position="418"/>
        <end position="428"/>
    </location>
</feature>
<dbReference type="InterPro" id="IPR045358">
    <property type="entry name" value="Ty3_capsid"/>
</dbReference>
<dbReference type="Proteomes" id="UP000275078">
    <property type="component" value="Unassembled WGS sequence"/>
</dbReference>
<feature type="coiled-coil region" evidence="1">
    <location>
        <begin position="137"/>
        <end position="171"/>
    </location>
</feature>
<reference evidence="4 5" key="1">
    <citation type="journal article" date="2018" name="Nat. Ecol. Evol.">
        <title>Pezizomycetes genomes reveal the molecular basis of ectomycorrhizal truffle lifestyle.</title>
        <authorList>
            <person name="Murat C."/>
            <person name="Payen T."/>
            <person name="Noel B."/>
            <person name="Kuo A."/>
            <person name="Morin E."/>
            <person name="Chen J."/>
            <person name="Kohler A."/>
            <person name="Krizsan K."/>
            <person name="Balestrini R."/>
            <person name="Da Silva C."/>
            <person name="Montanini B."/>
            <person name="Hainaut M."/>
            <person name="Levati E."/>
            <person name="Barry K.W."/>
            <person name="Belfiori B."/>
            <person name="Cichocki N."/>
            <person name="Clum A."/>
            <person name="Dockter R.B."/>
            <person name="Fauchery L."/>
            <person name="Guy J."/>
            <person name="Iotti M."/>
            <person name="Le Tacon F."/>
            <person name="Lindquist E.A."/>
            <person name="Lipzen A."/>
            <person name="Malagnac F."/>
            <person name="Mello A."/>
            <person name="Molinier V."/>
            <person name="Miyauchi S."/>
            <person name="Poulain J."/>
            <person name="Riccioni C."/>
            <person name="Rubini A."/>
            <person name="Sitrit Y."/>
            <person name="Splivallo R."/>
            <person name="Traeger S."/>
            <person name="Wang M."/>
            <person name="Zifcakova L."/>
            <person name="Wipf D."/>
            <person name="Zambonelli A."/>
            <person name="Paolocci F."/>
            <person name="Nowrousian M."/>
            <person name="Ottonello S."/>
            <person name="Baldrian P."/>
            <person name="Spatafora J.W."/>
            <person name="Henrissat B."/>
            <person name="Nagy L.G."/>
            <person name="Aury J.M."/>
            <person name="Wincker P."/>
            <person name="Grigoriev I.V."/>
            <person name="Bonfante P."/>
            <person name="Martin F.M."/>
        </authorList>
    </citation>
    <scope>NUCLEOTIDE SEQUENCE [LARGE SCALE GENOMIC DNA]</scope>
    <source>
        <strain evidence="4 5">RN42</strain>
    </source>
</reference>
<organism evidence="4 5">
    <name type="scientific">Ascobolus immersus RN42</name>
    <dbReference type="NCBI Taxonomy" id="1160509"/>
    <lineage>
        <taxon>Eukaryota</taxon>
        <taxon>Fungi</taxon>
        <taxon>Dikarya</taxon>
        <taxon>Ascomycota</taxon>
        <taxon>Pezizomycotina</taxon>
        <taxon>Pezizomycetes</taxon>
        <taxon>Pezizales</taxon>
        <taxon>Ascobolaceae</taxon>
        <taxon>Ascobolus</taxon>
    </lineage>
</organism>
<proteinExistence type="predicted"/>
<gene>
    <name evidence="4" type="ORF">BJ508DRAFT_303830</name>
</gene>
<accession>A0A3N4IRW6</accession>
<dbReference type="EMBL" id="ML119659">
    <property type="protein sequence ID" value="RPA84354.1"/>
    <property type="molecule type" value="Genomic_DNA"/>
</dbReference>
<feature type="domain" description="Ty3 transposon capsid-like protein" evidence="3">
    <location>
        <begin position="207"/>
        <end position="369"/>
    </location>
</feature>
<evidence type="ECO:0000256" key="1">
    <source>
        <dbReference type="SAM" id="Coils"/>
    </source>
</evidence>
<evidence type="ECO:0000259" key="3">
    <source>
        <dbReference type="Pfam" id="PF19259"/>
    </source>
</evidence>
<feature type="compositionally biased region" description="Low complexity" evidence="2">
    <location>
        <begin position="21"/>
        <end position="32"/>
    </location>
</feature>
<name>A0A3N4IRW6_ASCIM</name>
<keyword evidence="1" id="KW-0175">Coiled coil</keyword>
<dbReference type="AlphaFoldDB" id="A0A3N4IRW6"/>
<evidence type="ECO:0000313" key="5">
    <source>
        <dbReference type="Proteomes" id="UP000275078"/>
    </source>
</evidence>
<evidence type="ECO:0000313" key="4">
    <source>
        <dbReference type="EMBL" id="RPA84354.1"/>
    </source>
</evidence>
<feature type="compositionally biased region" description="Basic and acidic residues" evidence="2">
    <location>
        <begin position="1"/>
        <end position="17"/>
    </location>
</feature>
<feature type="region of interest" description="Disordered" evidence="2">
    <location>
        <begin position="1"/>
        <end position="51"/>
    </location>
</feature>
<sequence length="515" mass="58269">MANDNKSSEKADIKPAPDYKSPFTTTSTGSPSSRRRSSLFKPLNTLSEDDDEFPEPMYECVTVPLDPALVTAITPLGAHNGLRTAIKESNEALDEALLTWVYDTNEAEKTNAVNSGTAVNYKFEELRARILASIAEFEEACDDRDTAKAEARKLKKQLDDSQQENLRLTKSIITMRNRKADTYRDSFDFSGWDSTTVDITVPKQYRTQLQATGLTAYEGGSDVEAIFKYIKTLNHHVRVLRGFSDIQKIEYAISYMAGSVHRWATDTWMKATREEDKTWDNFITAFKQEWVPVNANLHLTTKLERMDMKAYEINQFNDRYRAILELMDYDELTELKEENQYFKIYYRKIRDPHIIAALTTATLTNADGLNLDTLMKSTARLMAIRPQPEKSTSTTSKKPAHLKGKKVHKPTVNNVEASDAEDDSDTEEINAVSSSNTQQSSNRGGSNNRGRGGWNRGGGYRGGFNTNRTYNCHLCNDGEHFWADCPLKKQVLEMVKKCSQSQAKKEEKTEKAGKA</sequence>
<feature type="region of interest" description="Disordered" evidence="2">
    <location>
        <begin position="384"/>
        <end position="457"/>
    </location>
</feature>
<feature type="compositionally biased region" description="Basic residues" evidence="2">
    <location>
        <begin position="398"/>
        <end position="409"/>
    </location>
</feature>
<dbReference type="Pfam" id="PF19259">
    <property type="entry name" value="Ty3_capsid"/>
    <property type="match status" value="1"/>
</dbReference>
<feature type="compositionally biased region" description="Low complexity" evidence="2">
    <location>
        <begin position="433"/>
        <end position="449"/>
    </location>
</feature>
<protein>
    <recommendedName>
        <fullName evidence="3">Ty3 transposon capsid-like protein domain-containing protein</fullName>
    </recommendedName>
</protein>